<keyword evidence="3" id="KW-0713">Self-incompatibility</keyword>
<reference evidence="6 8" key="2">
    <citation type="journal article" date="2018" name="Plant J.">
        <title>The Physcomitrella patens chromosome-scale assembly reveals moss genome structure and evolution.</title>
        <authorList>
            <person name="Lang D."/>
            <person name="Ullrich K.K."/>
            <person name="Murat F."/>
            <person name="Fuchs J."/>
            <person name="Jenkins J."/>
            <person name="Haas F.B."/>
            <person name="Piednoel M."/>
            <person name="Gundlach H."/>
            <person name="Van Bel M."/>
            <person name="Meyberg R."/>
            <person name="Vives C."/>
            <person name="Morata J."/>
            <person name="Symeonidi A."/>
            <person name="Hiss M."/>
            <person name="Muchero W."/>
            <person name="Kamisugi Y."/>
            <person name="Saleh O."/>
            <person name="Blanc G."/>
            <person name="Decker E.L."/>
            <person name="van Gessel N."/>
            <person name="Grimwood J."/>
            <person name="Hayes R.D."/>
            <person name="Graham S.W."/>
            <person name="Gunter L.E."/>
            <person name="McDaniel S.F."/>
            <person name="Hoernstein S.N.W."/>
            <person name="Larsson A."/>
            <person name="Li F.W."/>
            <person name="Perroud P.F."/>
            <person name="Phillips J."/>
            <person name="Ranjan P."/>
            <person name="Rokshar D.S."/>
            <person name="Rothfels C.J."/>
            <person name="Schneider L."/>
            <person name="Shu S."/>
            <person name="Stevenson D.W."/>
            <person name="Thummler F."/>
            <person name="Tillich M."/>
            <person name="Villarreal Aguilar J.C."/>
            <person name="Widiez T."/>
            <person name="Wong G.K."/>
            <person name="Wymore A."/>
            <person name="Zhang Y."/>
            <person name="Zimmer A.D."/>
            <person name="Quatrano R.S."/>
            <person name="Mayer K.F.X."/>
            <person name="Goodstein D."/>
            <person name="Casacuberta J.M."/>
            <person name="Vandepoele K."/>
            <person name="Reski R."/>
            <person name="Cuming A.C."/>
            <person name="Tuskan G.A."/>
            <person name="Maumus F."/>
            <person name="Salse J."/>
            <person name="Schmutz J."/>
            <person name="Rensing S.A."/>
        </authorList>
    </citation>
    <scope>NUCLEOTIDE SEQUENCE [LARGE SCALE GENOMIC DNA]</scope>
    <source>
        <strain evidence="7 8">cv. Gransden 2004</strain>
    </source>
</reference>
<organism evidence="6">
    <name type="scientific">Physcomitrium patens</name>
    <name type="common">Spreading-leaved earth moss</name>
    <name type="synonym">Physcomitrella patens</name>
    <dbReference type="NCBI Taxonomy" id="3218"/>
    <lineage>
        <taxon>Eukaryota</taxon>
        <taxon>Viridiplantae</taxon>
        <taxon>Streptophyta</taxon>
        <taxon>Embryophyta</taxon>
        <taxon>Bryophyta</taxon>
        <taxon>Bryophytina</taxon>
        <taxon>Bryopsida</taxon>
        <taxon>Funariidae</taxon>
        <taxon>Funariales</taxon>
        <taxon>Funariaceae</taxon>
        <taxon>Physcomitrium</taxon>
    </lineage>
</organism>
<keyword evidence="8" id="KW-1185">Reference proteome</keyword>
<dbReference type="AlphaFoldDB" id="A0A2K1KAV3"/>
<reference evidence="7" key="3">
    <citation type="submission" date="2020-12" db="UniProtKB">
        <authorList>
            <consortium name="EnsemblPlants"/>
        </authorList>
    </citation>
    <scope>IDENTIFICATION</scope>
</reference>
<dbReference type="EMBL" id="ABEU02000007">
    <property type="protein sequence ID" value="PNR50904.1"/>
    <property type="molecule type" value="Genomic_DNA"/>
</dbReference>
<dbReference type="Proteomes" id="UP000006727">
    <property type="component" value="Chromosome 7"/>
</dbReference>
<evidence type="ECO:0000256" key="5">
    <source>
        <dbReference type="ARBA" id="ARBA00022729"/>
    </source>
</evidence>
<comment type="subcellular location">
    <subcellularLocation>
        <location evidence="1">Secreted</location>
    </subcellularLocation>
</comment>
<evidence type="ECO:0000313" key="8">
    <source>
        <dbReference type="Proteomes" id="UP000006727"/>
    </source>
</evidence>
<evidence type="ECO:0000256" key="3">
    <source>
        <dbReference type="ARBA" id="ARBA00022471"/>
    </source>
</evidence>
<evidence type="ECO:0000313" key="6">
    <source>
        <dbReference type="EMBL" id="PNR50904.1"/>
    </source>
</evidence>
<dbReference type="Gramene" id="Pp3c7_7560V3.1">
    <property type="protein sequence ID" value="PAC:32926154.CDS.1"/>
    <property type="gene ID" value="Pp3c7_7560"/>
</dbReference>
<name>A0A2K1KAV3_PHYPA</name>
<evidence type="ECO:0000256" key="2">
    <source>
        <dbReference type="ARBA" id="ARBA00005581"/>
    </source>
</evidence>
<dbReference type="InParanoid" id="A0A2K1KAV3"/>
<comment type="similarity">
    <text evidence="2">Belongs to the plant self-incompatibility (S1) protein family.</text>
</comment>
<dbReference type="PaxDb" id="3218-PP1S42_168V6.1"/>
<evidence type="ECO:0008006" key="9">
    <source>
        <dbReference type="Google" id="ProtNLM"/>
    </source>
</evidence>
<sequence length="138" mass="15442">MTSPVAVKCRSGDDDLGYVIVRPFSDCHFEFNQNFFGTTLFLCKFEWGTRHKEVCGRVTLTMNNYSALLMARMFGKSPLEVTIGPMKLMKIPSVGPSAGVGLLSSRLFASMMRYFLSNPIVLYSSLIIKSSMDIFCRA</sequence>
<evidence type="ECO:0000313" key="7">
    <source>
        <dbReference type="EnsemblPlants" id="PAC:32926154.CDS.1"/>
    </source>
</evidence>
<keyword evidence="5" id="KW-0732">Signal</keyword>
<dbReference type="GO" id="GO:0005576">
    <property type="term" value="C:extracellular region"/>
    <property type="evidence" value="ECO:0007669"/>
    <property type="project" value="UniProtKB-SubCell"/>
</dbReference>
<accession>A0A2K1KAV3</accession>
<dbReference type="InterPro" id="IPR010264">
    <property type="entry name" value="Self-incomp_S1"/>
</dbReference>
<keyword evidence="4" id="KW-0964">Secreted</keyword>
<gene>
    <name evidence="6" type="ORF">PHYPA_010090</name>
</gene>
<protein>
    <recommendedName>
        <fullName evidence="9">S-protein homolog</fullName>
    </recommendedName>
</protein>
<dbReference type="Pfam" id="PF05938">
    <property type="entry name" value="Self-incomp_S1"/>
    <property type="match status" value="1"/>
</dbReference>
<dbReference type="EnsemblPlants" id="Pp3c7_7560V3.1">
    <property type="protein sequence ID" value="PAC:32926154.CDS.1"/>
    <property type="gene ID" value="Pp3c7_7560"/>
</dbReference>
<evidence type="ECO:0000256" key="1">
    <source>
        <dbReference type="ARBA" id="ARBA00004613"/>
    </source>
</evidence>
<reference evidence="6 8" key="1">
    <citation type="journal article" date="2008" name="Science">
        <title>The Physcomitrella genome reveals evolutionary insights into the conquest of land by plants.</title>
        <authorList>
            <person name="Rensing S."/>
            <person name="Lang D."/>
            <person name="Zimmer A."/>
            <person name="Terry A."/>
            <person name="Salamov A."/>
            <person name="Shapiro H."/>
            <person name="Nishiyama T."/>
            <person name="Perroud P.-F."/>
            <person name="Lindquist E."/>
            <person name="Kamisugi Y."/>
            <person name="Tanahashi T."/>
            <person name="Sakakibara K."/>
            <person name="Fujita T."/>
            <person name="Oishi K."/>
            <person name="Shin-I T."/>
            <person name="Kuroki Y."/>
            <person name="Toyoda A."/>
            <person name="Suzuki Y."/>
            <person name="Hashimoto A."/>
            <person name="Yamaguchi K."/>
            <person name="Sugano A."/>
            <person name="Kohara Y."/>
            <person name="Fujiyama A."/>
            <person name="Anterola A."/>
            <person name="Aoki S."/>
            <person name="Ashton N."/>
            <person name="Barbazuk W.B."/>
            <person name="Barker E."/>
            <person name="Bennetzen J."/>
            <person name="Bezanilla M."/>
            <person name="Blankenship R."/>
            <person name="Cho S.H."/>
            <person name="Dutcher S."/>
            <person name="Estelle M."/>
            <person name="Fawcett J.A."/>
            <person name="Gundlach H."/>
            <person name="Hanada K."/>
            <person name="Heyl A."/>
            <person name="Hicks K.A."/>
            <person name="Hugh J."/>
            <person name="Lohr M."/>
            <person name="Mayer K."/>
            <person name="Melkozernov A."/>
            <person name="Murata T."/>
            <person name="Nelson D."/>
            <person name="Pils B."/>
            <person name="Prigge M."/>
            <person name="Reiss B."/>
            <person name="Renner T."/>
            <person name="Rombauts S."/>
            <person name="Rushton P."/>
            <person name="Sanderfoot A."/>
            <person name="Schween G."/>
            <person name="Shiu S.-H."/>
            <person name="Stueber K."/>
            <person name="Theodoulou F.L."/>
            <person name="Tu H."/>
            <person name="Van de Peer Y."/>
            <person name="Verrier P.J."/>
            <person name="Waters E."/>
            <person name="Wood A."/>
            <person name="Yang L."/>
            <person name="Cove D."/>
            <person name="Cuming A."/>
            <person name="Hasebe M."/>
            <person name="Lucas S."/>
            <person name="Mishler D.B."/>
            <person name="Reski R."/>
            <person name="Grigoriev I."/>
            <person name="Quatrano R.S."/>
            <person name="Boore J.L."/>
        </authorList>
    </citation>
    <scope>NUCLEOTIDE SEQUENCE [LARGE SCALE GENOMIC DNA]</scope>
    <source>
        <strain evidence="7 8">cv. Gransden 2004</strain>
    </source>
</reference>
<evidence type="ECO:0000256" key="4">
    <source>
        <dbReference type="ARBA" id="ARBA00022525"/>
    </source>
</evidence>
<proteinExistence type="inferred from homology"/>
<dbReference type="GO" id="GO:0060320">
    <property type="term" value="P:rejection of self pollen"/>
    <property type="evidence" value="ECO:0007669"/>
    <property type="project" value="UniProtKB-KW"/>
</dbReference>